<evidence type="ECO:0000256" key="1">
    <source>
        <dbReference type="SAM" id="MobiDB-lite"/>
    </source>
</evidence>
<dbReference type="OrthoDB" id="2286670at2759"/>
<reference evidence="2 3" key="1">
    <citation type="submission" date="2016-07" db="EMBL/GenBank/DDBJ databases">
        <title>Pervasive Adenine N6-methylation of Active Genes in Fungi.</title>
        <authorList>
            <consortium name="DOE Joint Genome Institute"/>
            <person name="Mondo S.J."/>
            <person name="Dannebaum R.O."/>
            <person name="Kuo R.C."/>
            <person name="Labutti K."/>
            <person name="Haridas S."/>
            <person name="Kuo A."/>
            <person name="Salamov A."/>
            <person name="Ahrendt S.R."/>
            <person name="Lipzen A."/>
            <person name="Sullivan W."/>
            <person name="Andreopoulos W.B."/>
            <person name="Clum A."/>
            <person name="Lindquist E."/>
            <person name="Daum C."/>
            <person name="Ramamoorthy G.K."/>
            <person name="Gryganskyi A."/>
            <person name="Culley D."/>
            <person name="Magnuson J.K."/>
            <person name="James T.Y."/>
            <person name="O'Malley M.A."/>
            <person name="Stajich J.E."/>
            <person name="Spatafora J.W."/>
            <person name="Visel A."/>
            <person name="Grigoriev I.V."/>
        </authorList>
    </citation>
    <scope>NUCLEOTIDE SEQUENCE [LARGE SCALE GENOMIC DNA]</scope>
    <source>
        <strain evidence="2 3">NRRL 1336</strain>
    </source>
</reference>
<accession>A0A1X2IWE0</accession>
<protein>
    <submittedName>
        <fullName evidence="2">Uncharacterized protein</fullName>
    </submittedName>
</protein>
<evidence type="ECO:0000313" key="2">
    <source>
        <dbReference type="EMBL" id="ORZ23379.1"/>
    </source>
</evidence>
<dbReference type="EMBL" id="MCGE01000003">
    <property type="protein sequence ID" value="ORZ23379.1"/>
    <property type="molecule type" value="Genomic_DNA"/>
</dbReference>
<gene>
    <name evidence="2" type="ORF">BCR42DRAFT_404621</name>
</gene>
<proteinExistence type="predicted"/>
<feature type="compositionally biased region" description="Polar residues" evidence="1">
    <location>
        <begin position="13"/>
        <end position="32"/>
    </location>
</feature>
<keyword evidence="3" id="KW-1185">Reference proteome</keyword>
<evidence type="ECO:0000313" key="3">
    <source>
        <dbReference type="Proteomes" id="UP000193560"/>
    </source>
</evidence>
<organism evidence="2 3">
    <name type="scientific">Absidia repens</name>
    <dbReference type="NCBI Taxonomy" id="90262"/>
    <lineage>
        <taxon>Eukaryota</taxon>
        <taxon>Fungi</taxon>
        <taxon>Fungi incertae sedis</taxon>
        <taxon>Mucoromycota</taxon>
        <taxon>Mucoromycotina</taxon>
        <taxon>Mucoromycetes</taxon>
        <taxon>Mucorales</taxon>
        <taxon>Cunninghamellaceae</taxon>
        <taxon>Absidia</taxon>
    </lineage>
</organism>
<feature type="compositionally biased region" description="Low complexity" evidence="1">
    <location>
        <begin position="37"/>
        <end position="48"/>
    </location>
</feature>
<comment type="caution">
    <text evidence="2">The sequence shown here is derived from an EMBL/GenBank/DDBJ whole genome shotgun (WGS) entry which is preliminary data.</text>
</comment>
<feature type="region of interest" description="Disordered" evidence="1">
    <location>
        <begin position="1"/>
        <end position="57"/>
    </location>
</feature>
<dbReference type="Proteomes" id="UP000193560">
    <property type="component" value="Unassembled WGS sequence"/>
</dbReference>
<dbReference type="AlphaFoldDB" id="A0A1X2IWE0"/>
<sequence>MMNIHDLLKKLTQHGSSTTSTPSQSRDASRPSSLYEPSYPAQSPAAQAKYLNDPMRTNSHPDAVGYFVDPMGGRLVYQAGYDVTNTGA</sequence>
<name>A0A1X2IWE0_9FUNG</name>